<organism evidence="6 7">
    <name type="scientific">Roseibium aestuarii</name>
    <dbReference type="NCBI Taxonomy" id="2600299"/>
    <lineage>
        <taxon>Bacteria</taxon>
        <taxon>Pseudomonadati</taxon>
        <taxon>Pseudomonadota</taxon>
        <taxon>Alphaproteobacteria</taxon>
        <taxon>Hyphomicrobiales</taxon>
        <taxon>Stappiaceae</taxon>
        <taxon>Roseibium</taxon>
    </lineage>
</organism>
<proteinExistence type="predicted"/>
<keyword evidence="7" id="KW-1185">Reference proteome</keyword>
<dbReference type="SUPFAM" id="SSF48008">
    <property type="entry name" value="GntR ligand-binding domain-like"/>
    <property type="match status" value="1"/>
</dbReference>
<dbReference type="Gene3D" id="1.20.120.530">
    <property type="entry name" value="GntR ligand-binding domain-like"/>
    <property type="match status" value="1"/>
</dbReference>
<dbReference type="InterPro" id="IPR008920">
    <property type="entry name" value="TF_FadR/GntR_C"/>
</dbReference>
<sequence length="252" mass="27016">MEPSHKPAAPPTGSTSPSGNGERKSDPSVPGAAPAGTAVPRGATRAQVEQAIRSSLLTGRFIPGKAVTLRGLAAELGVSPMPVREVIQRLAAEHALVVKSNGRVQVPEMTGARFDEILKARLLLEPEVAAMALPNLTKADADRLLRIDLDIDRCLGSGDAVGYMTLNHQFHFHMYRASGSQILLPLVESLWLQFGPYMRMVYGRVGTANLVDWHKQALRAIDTRDATALRQAIASDISDGMGMLGRDGLPNP</sequence>
<evidence type="ECO:0000313" key="7">
    <source>
        <dbReference type="Proteomes" id="UP001597327"/>
    </source>
</evidence>
<evidence type="ECO:0000256" key="2">
    <source>
        <dbReference type="ARBA" id="ARBA00023125"/>
    </source>
</evidence>
<dbReference type="EMBL" id="JBHUFA010000001">
    <property type="protein sequence ID" value="MFD1695388.1"/>
    <property type="molecule type" value="Genomic_DNA"/>
</dbReference>
<keyword evidence="2" id="KW-0238">DNA-binding</keyword>
<dbReference type="SMART" id="SM00345">
    <property type="entry name" value="HTH_GNTR"/>
    <property type="match status" value="1"/>
</dbReference>
<dbReference type="SMART" id="SM00895">
    <property type="entry name" value="FCD"/>
    <property type="match status" value="1"/>
</dbReference>
<feature type="domain" description="HTH gntR-type" evidence="5">
    <location>
        <begin position="42"/>
        <end position="109"/>
    </location>
</feature>
<name>A0ABW4JW73_9HYPH</name>
<dbReference type="Gene3D" id="1.10.10.10">
    <property type="entry name" value="Winged helix-like DNA-binding domain superfamily/Winged helix DNA-binding domain"/>
    <property type="match status" value="1"/>
</dbReference>
<dbReference type="Pfam" id="PF07729">
    <property type="entry name" value="FCD"/>
    <property type="match status" value="1"/>
</dbReference>
<dbReference type="InterPro" id="IPR036390">
    <property type="entry name" value="WH_DNA-bd_sf"/>
</dbReference>
<keyword evidence="1" id="KW-0805">Transcription regulation</keyword>
<keyword evidence="3" id="KW-0804">Transcription</keyword>
<dbReference type="Pfam" id="PF00392">
    <property type="entry name" value="GntR"/>
    <property type="match status" value="1"/>
</dbReference>
<evidence type="ECO:0000313" key="6">
    <source>
        <dbReference type="EMBL" id="MFD1695388.1"/>
    </source>
</evidence>
<dbReference type="InterPro" id="IPR011711">
    <property type="entry name" value="GntR_C"/>
</dbReference>
<evidence type="ECO:0000259" key="5">
    <source>
        <dbReference type="PROSITE" id="PS50949"/>
    </source>
</evidence>
<evidence type="ECO:0000256" key="4">
    <source>
        <dbReference type="SAM" id="MobiDB-lite"/>
    </source>
</evidence>
<gene>
    <name evidence="6" type="ORF">ACFSC7_07655</name>
</gene>
<dbReference type="PANTHER" id="PTHR43537:SF39">
    <property type="entry name" value="HTH-TYPE TRANSCRIPTIONAL REGULATOR MCBR"/>
    <property type="match status" value="1"/>
</dbReference>
<dbReference type="SUPFAM" id="SSF46785">
    <property type="entry name" value="Winged helix' DNA-binding domain"/>
    <property type="match status" value="1"/>
</dbReference>
<dbReference type="PROSITE" id="PS50949">
    <property type="entry name" value="HTH_GNTR"/>
    <property type="match status" value="1"/>
</dbReference>
<dbReference type="Proteomes" id="UP001597327">
    <property type="component" value="Unassembled WGS sequence"/>
</dbReference>
<dbReference type="RefSeq" id="WP_149890875.1">
    <property type="nucleotide sequence ID" value="NZ_JBHUFA010000001.1"/>
</dbReference>
<dbReference type="InterPro" id="IPR000524">
    <property type="entry name" value="Tscrpt_reg_HTH_GntR"/>
</dbReference>
<comment type="caution">
    <text evidence="6">The sequence shown here is derived from an EMBL/GenBank/DDBJ whole genome shotgun (WGS) entry which is preliminary data.</text>
</comment>
<reference evidence="7" key="1">
    <citation type="journal article" date="2019" name="Int. J. Syst. Evol. Microbiol.">
        <title>The Global Catalogue of Microorganisms (GCM) 10K type strain sequencing project: providing services to taxonomists for standard genome sequencing and annotation.</title>
        <authorList>
            <consortium name="The Broad Institute Genomics Platform"/>
            <consortium name="The Broad Institute Genome Sequencing Center for Infectious Disease"/>
            <person name="Wu L."/>
            <person name="Ma J."/>
        </authorList>
    </citation>
    <scope>NUCLEOTIDE SEQUENCE [LARGE SCALE GENOMIC DNA]</scope>
    <source>
        <strain evidence="7">JCM 3369</strain>
    </source>
</reference>
<evidence type="ECO:0000256" key="3">
    <source>
        <dbReference type="ARBA" id="ARBA00023163"/>
    </source>
</evidence>
<dbReference type="InterPro" id="IPR036388">
    <property type="entry name" value="WH-like_DNA-bd_sf"/>
</dbReference>
<accession>A0ABW4JW73</accession>
<feature type="region of interest" description="Disordered" evidence="4">
    <location>
        <begin position="1"/>
        <end position="44"/>
    </location>
</feature>
<evidence type="ECO:0000256" key="1">
    <source>
        <dbReference type="ARBA" id="ARBA00023015"/>
    </source>
</evidence>
<dbReference type="PANTHER" id="PTHR43537">
    <property type="entry name" value="TRANSCRIPTIONAL REGULATOR, GNTR FAMILY"/>
    <property type="match status" value="1"/>
</dbReference>
<feature type="compositionally biased region" description="Low complexity" evidence="4">
    <location>
        <begin position="29"/>
        <end position="44"/>
    </location>
</feature>
<protein>
    <submittedName>
        <fullName evidence="6">GntR family transcriptional regulator</fullName>
    </submittedName>
</protein>